<dbReference type="OrthoDB" id="9765175at2"/>
<feature type="domain" description="Glycosyl transferase family 1" evidence="4">
    <location>
        <begin position="335"/>
        <end position="494"/>
    </location>
</feature>
<gene>
    <name evidence="5" type="ORF">D7I46_05465</name>
</gene>
<keyword evidence="1" id="KW-0328">Glycosyltransferase</keyword>
<proteinExistence type="predicted"/>
<keyword evidence="2 5" id="KW-0808">Transferase</keyword>
<feature type="region of interest" description="Disordered" evidence="3">
    <location>
        <begin position="527"/>
        <end position="546"/>
    </location>
</feature>
<organism evidence="5 6">
    <name type="scientific">Lactococcus allomyrinae</name>
    <dbReference type="NCBI Taxonomy" id="2419773"/>
    <lineage>
        <taxon>Bacteria</taxon>
        <taxon>Bacillati</taxon>
        <taxon>Bacillota</taxon>
        <taxon>Bacilli</taxon>
        <taxon>Lactobacillales</taxon>
        <taxon>Streptococcaceae</taxon>
        <taxon>Lactococcus</taxon>
    </lineage>
</organism>
<dbReference type="Pfam" id="PF00534">
    <property type="entry name" value="Glycos_transf_1"/>
    <property type="match status" value="1"/>
</dbReference>
<dbReference type="Gene3D" id="3.40.50.2000">
    <property type="entry name" value="Glycogen Phosphorylase B"/>
    <property type="match status" value="3"/>
</dbReference>
<evidence type="ECO:0000256" key="2">
    <source>
        <dbReference type="ARBA" id="ARBA00022679"/>
    </source>
</evidence>
<sequence length="546" mass="64082">MIFFINSSFNEKNSGIEHAQLKRAALFRKHAQPFKLVFREWNPTIHYFLAKVGVNDEETLVMFDYFQKAMNFPEKIIQVKDLDFGLLNIRYDKEEEKGRYLIFQEQQLVARVSYFTEDSLERIRSVEYFDGFGNLYRVDFYDFRGFLSLAQWYTPDNKIGTEVWYDIYGQPILETYNRYNARKNYIKTGWRLIEDNGAIYMFSNIEELTLHFLNRLNEKYWRDEKANIFIMDRTHLADWALLNLEHPAYTVLHLHNAHMSDAQDAMYSMLNNFYEFSLTNVNGYDAIISATEKQTQDIRKRFNPSAKLFTIPVGINSEKILREKRLPMSLRKNHSILMTCRIAPEKGIDKVIEAVGIAKRKIHDITLDVYGYIDHRNQDEAKKAIDDAIEKYELNNCVHLHDYLEKEEVISVQKEHQVYALMSVMEGFNLALLEAQSHGMVTVTNDVNYGPNDLVVDKKNGYIVSFNGVEEMAEKFVTLFSNETLLQSLSTNAYDLSQRFSEERVWQAWQELLRDAATKKVRKITPIHKGIGEQNPNNEKLNDSLR</sequence>
<evidence type="ECO:0000259" key="4">
    <source>
        <dbReference type="Pfam" id="PF00534"/>
    </source>
</evidence>
<dbReference type="AlphaFoldDB" id="A0A387BDK8"/>
<dbReference type="Proteomes" id="UP000269374">
    <property type="component" value="Chromosome"/>
</dbReference>
<dbReference type="PANTHER" id="PTHR12526">
    <property type="entry name" value="GLYCOSYLTRANSFERASE"/>
    <property type="match status" value="1"/>
</dbReference>
<dbReference type="EMBL" id="CP032627">
    <property type="protein sequence ID" value="AYG00588.1"/>
    <property type="molecule type" value="Genomic_DNA"/>
</dbReference>
<protein>
    <submittedName>
        <fullName evidence="5">Glycosyltransferase</fullName>
    </submittedName>
</protein>
<reference evidence="5 6" key="1">
    <citation type="submission" date="2018-09" db="EMBL/GenBank/DDBJ databases">
        <title>Genome sequencing of strain 1JSPR-7.</title>
        <authorList>
            <person name="Heo J."/>
            <person name="Kim S.-J."/>
            <person name="Kwon S.-W."/>
        </authorList>
    </citation>
    <scope>NUCLEOTIDE SEQUENCE [LARGE SCALE GENOMIC DNA]</scope>
    <source>
        <strain evidence="5 6">1JSPR-7</strain>
    </source>
</reference>
<dbReference type="PANTHER" id="PTHR12526:SF629">
    <property type="entry name" value="TEICHURONIC ACID BIOSYNTHESIS GLYCOSYLTRANSFERASE TUAH-RELATED"/>
    <property type="match status" value="1"/>
</dbReference>
<evidence type="ECO:0000256" key="1">
    <source>
        <dbReference type="ARBA" id="ARBA00022676"/>
    </source>
</evidence>
<evidence type="ECO:0000256" key="3">
    <source>
        <dbReference type="SAM" id="MobiDB-lite"/>
    </source>
</evidence>
<dbReference type="RefSeq" id="WP_120771976.1">
    <property type="nucleotide sequence ID" value="NZ_CP032627.1"/>
</dbReference>
<evidence type="ECO:0000313" key="5">
    <source>
        <dbReference type="EMBL" id="AYG00588.1"/>
    </source>
</evidence>
<accession>A0A387BDK8</accession>
<dbReference type="SUPFAM" id="SSF53756">
    <property type="entry name" value="UDP-Glycosyltransferase/glycogen phosphorylase"/>
    <property type="match status" value="1"/>
</dbReference>
<evidence type="ECO:0000313" key="6">
    <source>
        <dbReference type="Proteomes" id="UP000269374"/>
    </source>
</evidence>
<dbReference type="GO" id="GO:0016757">
    <property type="term" value="F:glycosyltransferase activity"/>
    <property type="evidence" value="ECO:0007669"/>
    <property type="project" value="UniProtKB-KW"/>
</dbReference>
<dbReference type="KEGG" id="lact:D7I46_05465"/>
<dbReference type="InterPro" id="IPR001296">
    <property type="entry name" value="Glyco_trans_1"/>
</dbReference>
<keyword evidence="6" id="KW-1185">Reference proteome</keyword>
<name>A0A387BDK8_9LACT</name>